<dbReference type="Pfam" id="PF00571">
    <property type="entry name" value="CBS"/>
    <property type="match status" value="3"/>
</dbReference>
<evidence type="ECO:0000256" key="5">
    <source>
        <dbReference type="PROSITE-ProRule" id="PRU00703"/>
    </source>
</evidence>
<sequence>MRRASAELAERRRASLGAACKVFRPDGTIDPHHAAILFRDSRGLPVADPFLEKVSLSDLEGPILQLHFYSNHAGRLVLGGGSHSYWNTETYPLDSIKEFEAVSTAWKKLLAQLLKKEEDESQIFVKFFRFHKCYDLVPTSAKLVVFDTQLLVKKAFYALVYNGVRAAPLWDSERQEFVGMLTITDFIKILRMYYTSPNSSMEQLEEHKLDTWRSALSSQVKKLVSISPDASLYDAIKTLIHNRIHRLPINELPKPSYMQNTLRELKIGTYDNIETASEDTSIIDALEKFVERRVSALPVVDSEGRLTDIYAKFDVINLAAEKTYNDLNVSLKKANEHRNAWFEGVQRCSLDETLYTVMERIVRAEVHRLVVVDETEKVIGIISLSDLLLYLVLRPSGDGIGDSESLRASDPALKAMSESSCSSNKMKHNSSNESIKEETDGELEKEENNCISNNNNNNCSKSDTDKKTEDIEDGVTDEVAIEATEATVSPEEKVTECNSARSDSPDCDPEPTSGGGINESSFQNVQREVALVSE</sequence>
<dbReference type="EMBL" id="UFQS01000746">
    <property type="protein sequence ID" value="SSX06555.1"/>
    <property type="molecule type" value="Genomic_DNA"/>
</dbReference>
<dbReference type="InterPro" id="IPR046342">
    <property type="entry name" value="CBS_dom_sf"/>
</dbReference>
<keyword evidence="3 5" id="KW-0129">CBS domain</keyword>
<protein>
    <submittedName>
        <fullName evidence="8">CSON013985 protein</fullName>
    </submittedName>
</protein>
<dbReference type="EMBL" id="UFQT01000746">
    <property type="protein sequence ID" value="SSX26902.1"/>
    <property type="molecule type" value="Genomic_DNA"/>
</dbReference>
<feature type="compositionally biased region" description="Polar residues" evidence="6">
    <location>
        <begin position="417"/>
        <end position="433"/>
    </location>
</feature>
<dbReference type="FunFam" id="3.10.580.10:FF:000003">
    <property type="entry name" value="Protein kinase AMP-activated non-catalytic subunit gamma 1"/>
    <property type="match status" value="1"/>
</dbReference>
<feature type="domain" description="CBS" evidence="7">
    <location>
        <begin position="267"/>
        <end position="327"/>
    </location>
</feature>
<dbReference type="GO" id="GO:0005737">
    <property type="term" value="C:cytoplasm"/>
    <property type="evidence" value="ECO:0007669"/>
    <property type="project" value="TreeGrafter"/>
</dbReference>
<dbReference type="SUPFAM" id="SSF54631">
    <property type="entry name" value="CBS-domain pair"/>
    <property type="match status" value="2"/>
</dbReference>
<evidence type="ECO:0000256" key="6">
    <source>
        <dbReference type="SAM" id="MobiDB-lite"/>
    </source>
</evidence>
<organism evidence="8">
    <name type="scientific">Culicoides sonorensis</name>
    <name type="common">Biting midge</name>
    <dbReference type="NCBI Taxonomy" id="179676"/>
    <lineage>
        <taxon>Eukaryota</taxon>
        <taxon>Metazoa</taxon>
        <taxon>Ecdysozoa</taxon>
        <taxon>Arthropoda</taxon>
        <taxon>Hexapoda</taxon>
        <taxon>Insecta</taxon>
        <taxon>Pterygota</taxon>
        <taxon>Neoptera</taxon>
        <taxon>Endopterygota</taxon>
        <taxon>Diptera</taxon>
        <taxon>Nematocera</taxon>
        <taxon>Chironomoidea</taxon>
        <taxon>Ceratopogonidae</taxon>
        <taxon>Ceratopogoninae</taxon>
        <taxon>Culicoides</taxon>
        <taxon>Monoculicoides</taxon>
    </lineage>
</organism>
<dbReference type="GO" id="GO:0016208">
    <property type="term" value="F:AMP binding"/>
    <property type="evidence" value="ECO:0007669"/>
    <property type="project" value="TreeGrafter"/>
</dbReference>
<dbReference type="SMART" id="SM00116">
    <property type="entry name" value="CBS"/>
    <property type="match status" value="4"/>
</dbReference>
<dbReference type="CDD" id="cd04641">
    <property type="entry name" value="CBS_euAMPK_gamma-like_repeat2"/>
    <property type="match status" value="1"/>
</dbReference>
<evidence type="ECO:0000259" key="7">
    <source>
        <dbReference type="PROSITE" id="PS51371"/>
    </source>
</evidence>
<feature type="compositionally biased region" description="Low complexity" evidence="6">
    <location>
        <begin position="449"/>
        <end position="460"/>
    </location>
</feature>
<accession>A0A336KT04</accession>
<keyword evidence="2" id="KW-0677">Repeat</keyword>
<gene>
    <name evidence="8" type="primary">CSON013985</name>
</gene>
<dbReference type="PANTHER" id="PTHR13780">
    <property type="entry name" value="AMP-ACTIVATED PROTEIN KINASE, GAMMA REGULATORY SUBUNIT"/>
    <property type="match status" value="1"/>
</dbReference>
<feature type="region of interest" description="Disordered" evidence="6">
    <location>
        <begin position="411"/>
        <end position="468"/>
    </location>
</feature>
<reference evidence="8" key="1">
    <citation type="submission" date="2018-04" db="EMBL/GenBank/DDBJ databases">
        <authorList>
            <person name="Go L.Y."/>
            <person name="Mitchell J.A."/>
        </authorList>
    </citation>
    <scope>NUCLEOTIDE SEQUENCE</scope>
    <source>
        <tissue evidence="8">Whole organism</tissue>
    </source>
</reference>
<dbReference type="PANTHER" id="PTHR13780:SF35">
    <property type="entry name" value="LD22662P"/>
    <property type="match status" value="1"/>
</dbReference>
<feature type="domain" description="CBS" evidence="7">
    <location>
        <begin position="341"/>
        <end position="399"/>
    </location>
</feature>
<evidence type="ECO:0000256" key="4">
    <source>
        <dbReference type="ARBA" id="ARBA00025878"/>
    </source>
</evidence>
<dbReference type="PROSITE" id="PS51371">
    <property type="entry name" value="CBS"/>
    <property type="match status" value="3"/>
</dbReference>
<dbReference type="CDD" id="cd04618">
    <property type="entry name" value="CBS_euAMPK_gamma-like_repeat1"/>
    <property type="match status" value="1"/>
</dbReference>
<evidence type="ECO:0000313" key="9">
    <source>
        <dbReference type="EMBL" id="SSX26902.1"/>
    </source>
</evidence>
<dbReference type="InterPro" id="IPR050511">
    <property type="entry name" value="AMPK_gamma/SDS23_families"/>
</dbReference>
<dbReference type="GO" id="GO:0019901">
    <property type="term" value="F:protein kinase binding"/>
    <property type="evidence" value="ECO:0007669"/>
    <property type="project" value="TreeGrafter"/>
</dbReference>
<dbReference type="GO" id="GO:0005634">
    <property type="term" value="C:nucleus"/>
    <property type="evidence" value="ECO:0007669"/>
    <property type="project" value="TreeGrafter"/>
</dbReference>
<comment type="similarity">
    <text evidence="1">Belongs to the 5'-AMP-activated protein kinase gamma subunit family.</text>
</comment>
<dbReference type="Gene3D" id="3.10.580.10">
    <property type="entry name" value="CBS-domain"/>
    <property type="match status" value="2"/>
</dbReference>
<proteinExistence type="inferred from homology"/>
<evidence type="ECO:0000256" key="3">
    <source>
        <dbReference type="ARBA" id="ARBA00023122"/>
    </source>
</evidence>
<dbReference type="GO" id="GO:0031588">
    <property type="term" value="C:nucleotide-activated protein kinase complex"/>
    <property type="evidence" value="ECO:0007669"/>
    <property type="project" value="TreeGrafter"/>
</dbReference>
<dbReference type="AlphaFoldDB" id="A0A336KT04"/>
<evidence type="ECO:0000256" key="1">
    <source>
        <dbReference type="ARBA" id="ARBA00006750"/>
    </source>
</evidence>
<feature type="region of interest" description="Disordered" evidence="6">
    <location>
        <begin position="482"/>
        <end position="534"/>
    </location>
</feature>
<comment type="subunit">
    <text evidence="4">AMPK is a heterotrimer of an alpha catalytic subunit (PRKAA1 or PRKAA2), a beta (PRKAB1 or PRKAB2) and a gamma non-catalytic subunits (PRKAG1, PRKAG2 or PRKAG3). Interacts with FNIP1 and FNIP2.</text>
</comment>
<dbReference type="GO" id="GO:0019887">
    <property type="term" value="F:protein kinase regulator activity"/>
    <property type="evidence" value="ECO:0007669"/>
    <property type="project" value="TreeGrafter"/>
</dbReference>
<reference evidence="9" key="2">
    <citation type="submission" date="2018-07" db="EMBL/GenBank/DDBJ databases">
        <authorList>
            <person name="Quirk P.G."/>
            <person name="Krulwich T.A."/>
        </authorList>
    </citation>
    <scope>NUCLEOTIDE SEQUENCE</scope>
</reference>
<name>A0A336KT04_CULSO</name>
<evidence type="ECO:0000256" key="2">
    <source>
        <dbReference type="ARBA" id="ARBA00022737"/>
    </source>
</evidence>
<dbReference type="VEuPathDB" id="VectorBase:CSON013985"/>
<feature type="domain" description="CBS" evidence="7">
    <location>
        <begin position="138"/>
        <end position="200"/>
    </location>
</feature>
<dbReference type="InterPro" id="IPR000644">
    <property type="entry name" value="CBS_dom"/>
</dbReference>
<evidence type="ECO:0000313" key="8">
    <source>
        <dbReference type="EMBL" id="SSX06555.1"/>
    </source>
</evidence>